<feature type="transmembrane region" description="Helical" evidence="6">
    <location>
        <begin position="88"/>
        <end position="106"/>
    </location>
</feature>
<feature type="transmembrane region" description="Helical" evidence="6">
    <location>
        <begin position="276"/>
        <end position="295"/>
    </location>
</feature>
<keyword evidence="2" id="KW-1003">Cell membrane</keyword>
<sequence length="315" mass="32876">MTDMTAAQPAPASSQGEERIGMLLVFLSAFAWSTGGAIARFLEADDDWTIVFWRSLFAALFLLGFLLLRDGPRGAALQFRQMGWPGVAVGLFFTAASTCFVLAIAHTTIANVLLINAGVPLIAALLGWVFFRDKVSAATWVAIFAVLAGVAVMVSGSFDGRISPVGDLLAMTIAVSFASATVITRRYSGVRMTSAVCFGTIVACAVGFVMSGSLAVSLRDLGLLFAFGALNLGLGMALFASGARLVPASMAALLGTFETIAGPLWVWLIHGEVPSARTVVGGAVVFAALLAHIGMQLRRQSRPARPGVTGIPAPH</sequence>
<gene>
    <name evidence="8" type="ORF">C7I84_18110</name>
</gene>
<dbReference type="PANTHER" id="PTHR42920:SF5">
    <property type="entry name" value="EAMA DOMAIN-CONTAINING PROTEIN"/>
    <property type="match status" value="1"/>
</dbReference>
<dbReference type="InterPro" id="IPR037185">
    <property type="entry name" value="EmrE-like"/>
</dbReference>
<dbReference type="EMBL" id="PXYK01000017">
    <property type="protein sequence ID" value="PSJ57553.1"/>
    <property type="molecule type" value="Genomic_DNA"/>
</dbReference>
<keyword evidence="3 6" id="KW-0812">Transmembrane</keyword>
<feature type="transmembrane region" description="Helical" evidence="6">
    <location>
        <begin position="20"/>
        <end position="42"/>
    </location>
</feature>
<feature type="domain" description="EamA" evidence="7">
    <location>
        <begin position="166"/>
        <end position="290"/>
    </location>
</feature>
<dbReference type="InterPro" id="IPR051258">
    <property type="entry name" value="Diverse_Substrate_Transporter"/>
</dbReference>
<dbReference type="InterPro" id="IPR000620">
    <property type="entry name" value="EamA_dom"/>
</dbReference>
<accession>A0A2P7S516</accession>
<evidence type="ECO:0000313" key="8">
    <source>
        <dbReference type="EMBL" id="PSJ57553.1"/>
    </source>
</evidence>
<evidence type="ECO:0000256" key="6">
    <source>
        <dbReference type="SAM" id="Phobius"/>
    </source>
</evidence>
<comment type="caution">
    <text evidence="8">The sequence shown here is derived from an EMBL/GenBank/DDBJ whole genome shotgun (WGS) entry which is preliminary data.</text>
</comment>
<comment type="subcellular location">
    <subcellularLocation>
        <location evidence="1">Cell membrane</location>
        <topology evidence="1">Multi-pass membrane protein</topology>
    </subcellularLocation>
</comment>
<reference evidence="8 9" key="1">
    <citation type="submission" date="2018-03" db="EMBL/GenBank/DDBJ databases">
        <title>The draft genome of Mesorhizobium sp. 6GN-30.</title>
        <authorList>
            <person name="Liu L."/>
            <person name="Li L."/>
            <person name="Wang T."/>
            <person name="Zhang X."/>
            <person name="Liang L."/>
        </authorList>
    </citation>
    <scope>NUCLEOTIDE SEQUENCE [LARGE SCALE GENOMIC DNA]</scope>
    <source>
        <strain evidence="8 9">6GN30</strain>
    </source>
</reference>
<dbReference type="AlphaFoldDB" id="A0A2P7S516"/>
<evidence type="ECO:0000256" key="5">
    <source>
        <dbReference type="ARBA" id="ARBA00023136"/>
    </source>
</evidence>
<dbReference type="Proteomes" id="UP000241229">
    <property type="component" value="Unassembled WGS sequence"/>
</dbReference>
<feature type="transmembrane region" description="Helical" evidence="6">
    <location>
        <begin position="251"/>
        <end position="270"/>
    </location>
</feature>
<dbReference type="SUPFAM" id="SSF103481">
    <property type="entry name" value="Multidrug resistance efflux transporter EmrE"/>
    <property type="match status" value="2"/>
</dbReference>
<feature type="transmembrane region" description="Helical" evidence="6">
    <location>
        <begin position="112"/>
        <end position="131"/>
    </location>
</feature>
<evidence type="ECO:0000259" key="7">
    <source>
        <dbReference type="Pfam" id="PF00892"/>
    </source>
</evidence>
<feature type="transmembrane region" description="Helical" evidence="6">
    <location>
        <begin position="221"/>
        <end position="239"/>
    </location>
</feature>
<keyword evidence="5 6" id="KW-0472">Membrane</keyword>
<feature type="transmembrane region" description="Helical" evidence="6">
    <location>
        <begin position="164"/>
        <end position="183"/>
    </location>
</feature>
<feature type="transmembrane region" description="Helical" evidence="6">
    <location>
        <begin position="195"/>
        <end position="215"/>
    </location>
</feature>
<keyword evidence="4 6" id="KW-1133">Transmembrane helix</keyword>
<evidence type="ECO:0000256" key="1">
    <source>
        <dbReference type="ARBA" id="ARBA00004651"/>
    </source>
</evidence>
<feature type="transmembrane region" description="Helical" evidence="6">
    <location>
        <begin position="48"/>
        <end position="68"/>
    </location>
</feature>
<dbReference type="GO" id="GO:0005886">
    <property type="term" value="C:plasma membrane"/>
    <property type="evidence" value="ECO:0007669"/>
    <property type="project" value="UniProtKB-SubCell"/>
</dbReference>
<evidence type="ECO:0000256" key="4">
    <source>
        <dbReference type="ARBA" id="ARBA00022989"/>
    </source>
</evidence>
<evidence type="ECO:0000313" key="9">
    <source>
        <dbReference type="Proteomes" id="UP000241229"/>
    </source>
</evidence>
<keyword evidence="9" id="KW-1185">Reference proteome</keyword>
<evidence type="ECO:0000256" key="2">
    <source>
        <dbReference type="ARBA" id="ARBA00022475"/>
    </source>
</evidence>
<protein>
    <submittedName>
        <fullName evidence="8">EamA family transporter</fullName>
    </submittedName>
</protein>
<evidence type="ECO:0000256" key="3">
    <source>
        <dbReference type="ARBA" id="ARBA00022692"/>
    </source>
</evidence>
<name>A0A2P7S516_9HYPH</name>
<organism evidence="8 9">
    <name type="scientific">Kumtagia ephedrae</name>
    <dbReference type="NCBI Taxonomy" id="2116701"/>
    <lineage>
        <taxon>Bacteria</taxon>
        <taxon>Pseudomonadati</taxon>
        <taxon>Pseudomonadota</taxon>
        <taxon>Alphaproteobacteria</taxon>
        <taxon>Hyphomicrobiales</taxon>
        <taxon>Phyllobacteriaceae</taxon>
        <taxon>Kumtagia</taxon>
    </lineage>
</organism>
<feature type="domain" description="EamA" evidence="7">
    <location>
        <begin position="20"/>
        <end position="154"/>
    </location>
</feature>
<dbReference type="PANTHER" id="PTHR42920">
    <property type="entry name" value="OS03G0707200 PROTEIN-RELATED"/>
    <property type="match status" value="1"/>
</dbReference>
<dbReference type="RefSeq" id="WP_106773616.1">
    <property type="nucleotide sequence ID" value="NZ_PXYK01000017.1"/>
</dbReference>
<proteinExistence type="predicted"/>
<dbReference type="OrthoDB" id="8690132at2"/>
<feature type="transmembrane region" description="Helical" evidence="6">
    <location>
        <begin position="138"/>
        <end position="158"/>
    </location>
</feature>
<dbReference type="Pfam" id="PF00892">
    <property type="entry name" value="EamA"/>
    <property type="match status" value="2"/>
</dbReference>